<evidence type="ECO:0000313" key="1">
    <source>
        <dbReference type="EMBL" id="CPR12918.1"/>
    </source>
</evidence>
<dbReference type="Gene3D" id="3.40.50.12780">
    <property type="entry name" value="N-terminal domain of ligase-like"/>
    <property type="match status" value="1"/>
</dbReference>
<gene>
    <name evidence="1" type="ORF">BN971_04224</name>
</gene>
<name>A0A0U0WD78_MYCBE</name>
<dbReference type="SUPFAM" id="SSF56801">
    <property type="entry name" value="Acetyl-CoA synthetase-like"/>
    <property type="match status" value="1"/>
</dbReference>
<proteinExistence type="predicted"/>
<sequence length="371" mass="40203">MPDVDFSLLDVPRPTPVEDPDAYLRAAIAWHFGEDTGSAYWLRTARTLGFDPLTEVRSFADLRMFPNLVNDLRDVPVEDLVPRGYASPGSPPPVPQIFESGGTTGAPKRTVQMPDWVAQVVRWQTEDFAAGGFLPGRGFVCVMPSGPHGVGYFSRLVAERLGAACHAVDIDPRWVKKIAAGNAAPRGAAAVAAYVEHVIEQTAVILQTQNVANMHTTPPLLEAIARHDRVVDLINAKVGYLLLSGAHVDADTLDLLRDMFPRTTITMAFGSTMVLSQAVTEITDEGSFVFHPRTPYVVFWVIDPDTGERVPYGGRGQVVMNHVSKGMFIPNNLERDTAVRLPGPAGQLSDSVSAVGPVSTFEGETVIEGVY</sequence>
<dbReference type="AlphaFoldDB" id="A0A0U0WD78"/>
<dbReference type="RefSeq" id="WP_085179648.1">
    <property type="nucleotide sequence ID" value="NZ_CSTD01000005.1"/>
</dbReference>
<dbReference type="EMBL" id="CSTD01000005">
    <property type="protein sequence ID" value="CPR12918.1"/>
    <property type="molecule type" value="Genomic_DNA"/>
</dbReference>
<protein>
    <recommendedName>
        <fullName evidence="3">Phenazine antibiotic biosynthesis protein</fullName>
    </recommendedName>
</protein>
<organism evidence="1 2">
    <name type="scientific">Mycobacterium bohemicum DSM 44277</name>
    <dbReference type="NCBI Taxonomy" id="1236609"/>
    <lineage>
        <taxon>Bacteria</taxon>
        <taxon>Bacillati</taxon>
        <taxon>Actinomycetota</taxon>
        <taxon>Actinomycetes</taxon>
        <taxon>Mycobacteriales</taxon>
        <taxon>Mycobacteriaceae</taxon>
        <taxon>Mycobacterium</taxon>
    </lineage>
</organism>
<evidence type="ECO:0000313" key="2">
    <source>
        <dbReference type="Proteomes" id="UP000198875"/>
    </source>
</evidence>
<reference evidence="1 2" key="1">
    <citation type="submission" date="2015-03" db="EMBL/GenBank/DDBJ databases">
        <authorList>
            <person name="Murphy D."/>
        </authorList>
    </citation>
    <scope>NUCLEOTIDE SEQUENCE [LARGE SCALE GENOMIC DNA]</scope>
    <source>
        <strain evidence="1 2">DSM 44277</strain>
    </source>
</reference>
<accession>A0A0U0WD78</accession>
<dbReference type="OrthoDB" id="179194at2"/>
<dbReference type="Proteomes" id="UP000198875">
    <property type="component" value="Unassembled WGS sequence"/>
</dbReference>
<dbReference type="InterPro" id="IPR042099">
    <property type="entry name" value="ANL_N_sf"/>
</dbReference>
<evidence type="ECO:0008006" key="3">
    <source>
        <dbReference type="Google" id="ProtNLM"/>
    </source>
</evidence>